<evidence type="ECO:0000256" key="1">
    <source>
        <dbReference type="ARBA" id="ARBA00004370"/>
    </source>
</evidence>
<proteinExistence type="evidence at transcript level"/>
<dbReference type="GO" id="GO:0016020">
    <property type="term" value="C:membrane"/>
    <property type="evidence" value="ECO:0007669"/>
    <property type="project" value="UniProtKB-SubCell"/>
</dbReference>
<dbReference type="Pfam" id="PF01130">
    <property type="entry name" value="CD36"/>
    <property type="match status" value="1"/>
</dbReference>
<dbReference type="GO" id="GO:0005737">
    <property type="term" value="C:cytoplasm"/>
    <property type="evidence" value="ECO:0007669"/>
    <property type="project" value="TreeGrafter"/>
</dbReference>
<reference evidence="8" key="1">
    <citation type="submission" date="2011-08" db="EMBL/GenBank/DDBJ databases">
        <authorList>
            <person name="Kim B.-M."/>
            <person name="Rhee J.-S."/>
            <person name="Lee J.-S."/>
        </authorList>
    </citation>
    <scope>NUCLEOTIDE SEQUENCE</scope>
</reference>
<evidence type="ECO:0000256" key="3">
    <source>
        <dbReference type="ARBA" id="ARBA00022692"/>
    </source>
</evidence>
<evidence type="ECO:0000256" key="5">
    <source>
        <dbReference type="ARBA" id="ARBA00023136"/>
    </source>
</evidence>
<protein>
    <submittedName>
        <fullName evidence="8">Cd36 antigen</fullName>
    </submittedName>
</protein>
<dbReference type="PANTHER" id="PTHR11923">
    <property type="entry name" value="SCAVENGER RECEPTOR CLASS B TYPE-1 SR-B1"/>
    <property type="match status" value="1"/>
</dbReference>
<dbReference type="AlphaFoldDB" id="T1P466"/>
<organism evidence="8">
    <name type="scientific">Tigriopus japonicus</name>
    <name type="common">Copepod</name>
    <dbReference type="NCBI Taxonomy" id="158387"/>
    <lineage>
        <taxon>Eukaryota</taxon>
        <taxon>Metazoa</taxon>
        <taxon>Ecdysozoa</taxon>
        <taxon>Arthropoda</taxon>
        <taxon>Crustacea</taxon>
        <taxon>Multicrustacea</taxon>
        <taxon>Hexanauplia</taxon>
        <taxon>Copepoda</taxon>
        <taxon>Harpacticoida</taxon>
        <taxon>Harpacticidae</taxon>
        <taxon>Tigriopus</taxon>
    </lineage>
</organism>
<dbReference type="InterPro" id="IPR002159">
    <property type="entry name" value="CD36_fam"/>
</dbReference>
<comment type="similarity">
    <text evidence="2">Belongs to the CD36 family.</text>
</comment>
<dbReference type="GO" id="GO:0005044">
    <property type="term" value="F:scavenger receptor activity"/>
    <property type="evidence" value="ECO:0007669"/>
    <property type="project" value="TreeGrafter"/>
</dbReference>
<sequence length="188" mass="21653">PGRQRTRVNLFSNDLCRTIELDYEKDGAIDGIETYRYVVNPTTWPIKRLELVIGASIPRTKSLRGFTTPRLADKAHPWFMSQPHFYQADPFYARQVDGMKPQADLHETAFEIEPQTGVPLTVKARFQVNFHLQPVPQVSLFKSIKTDMFFPVMWTETQVGFQESLAAKMWFLSHLINICSILGYVMIA</sequence>
<accession>T1P466</accession>
<evidence type="ECO:0000256" key="4">
    <source>
        <dbReference type="ARBA" id="ARBA00022989"/>
    </source>
</evidence>
<keyword evidence="6" id="KW-0325">Glycoprotein</keyword>
<dbReference type="PANTHER" id="PTHR11923:SF93">
    <property type="entry name" value="GH07959P-RELATED"/>
    <property type="match status" value="1"/>
</dbReference>
<feature type="non-terminal residue" evidence="8">
    <location>
        <position position="1"/>
    </location>
</feature>
<keyword evidence="5 7" id="KW-0472">Membrane</keyword>
<name>T1P466_TIGJA</name>
<evidence type="ECO:0000256" key="6">
    <source>
        <dbReference type="ARBA" id="ARBA00023180"/>
    </source>
</evidence>
<keyword evidence="3 7" id="KW-0812">Transmembrane</keyword>
<evidence type="ECO:0000256" key="2">
    <source>
        <dbReference type="ARBA" id="ARBA00010532"/>
    </source>
</evidence>
<evidence type="ECO:0000313" key="8">
    <source>
        <dbReference type="EMBL" id="AEQ35037.1"/>
    </source>
</evidence>
<dbReference type="PRINTS" id="PR01609">
    <property type="entry name" value="CD36FAMILY"/>
</dbReference>
<comment type="subcellular location">
    <subcellularLocation>
        <location evidence="1">Membrane</location>
    </subcellularLocation>
</comment>
<evidence type="ECO:0000256" key="7">
    <source>
        <dbReference type="SAM" id="Phobius"/>
    </source>
</evidence>
<feature type="transmembrane region" description="Helical" evidence="7">
    <location>
        <begin position="169"/>
        <end position="187"/>
    </location>
</feature>
<feature type="non-terminal residue" evidence="8">
    <location>
        <position position="188"/>
    </location>
</feature>
<keyword evidence="4 7" id="KW-1133">Transmembrane helix</keyword>
<dbReference type="EMBL" id="JN634054">
    <property type="protein sequence ID" value="AEQ35037.1"/>
    <property type="molecule type" value="mRNA"/>
</dbReference>